<evidence type="ECO:0000313" key="1">
    <source>
        <dbReference type="EMBL" id="CAA6825873.1"/>
    </source>
</evidence>
<sequence>MNTVTIEVSTLDKTKQRLLSAFEGEAQGAFITFPTLEALWKALTPKRWDIIKNMTGAGPLAIREVSRRTERDVRAVHSDIQVLLSCGVLQKTTQGKVEFPYDAVHVDFMVTKAA</sequence>
<dbReference type="AlphaFoldDB" id="A0A6S6UAQ4"/>
<dbReference type="Pfam" id="PF25212">
    <property type="entry name" value="HVO_A0114"/>
    <property type="match status" value="1"/>
</dbReference>
<dbReference type="InterPro" id="IPR036390">
    <property type="entry name" value="WH_DNA-bd_sf"/>
</dbReference>
<proteinExistence type="predicted"/>
<accession>A0A6S6UAQ4</accession>
<name>A0A6S6UAQ4_9GAMM</name>
<reference evidence="1" key="1">
    <citation type="submission" date="2020-01" db="EMBL/GenBank/DDBJ databases">
        <authorList>
            <person name="Meier V. D."/>
            <person name="Meier V D."/>
        </authorList>
    </citation>
    <scope>NUCLEOTIDE SEQUENCE</scope>
    <source>
        <strain evidence="1">HLG_WM_MAG_07</strain>
    </source>
</reference>
<dbReference type="EMBL" id="CACVAY010000129">
    <property type="protein sequence ID" value="CAA6825873.1"/>
    <property type="molecule type" value="Genomic_DNA"/>
</dbReference>
<dbReference type="SUPFAM" id="SSF46785">
    <property type="entry name" value="Winged helix' DNA-binding domain"/>
    <property type="match status" value="1"/>
</dbReference>
<organism evidence="1">
    <name type="scientific">uncultured Thiotrichaceae bacterium</name>
    <dbReference type="NCBI Taxonomy" id="298394"/>
    <lineage>
        <taxon>Bacteria</taxon>
        <taxon>Pseudomonadati</taxon>
        <taxon>Pseudomonadota</taxon>
        <taxon>Gammaproteobacteria</taxon>
        <taxon>Thiotrichales</taxon>
        <taxon>Thiotrichaceae</taxon>
        <taxon>environmental samples</taxon>
    </lineage>
</organism>
<protein>
    <submittedName>
        <fullName evidence="1">Predicted transcriptional regulator</fullName>
    </submittedName>
</protein>
<gene>
    <name evidence="1" type="ORF">HELGO_WM8051</name>
</gene>